<sequence length="90" mass="10312">MEIGGPPSGMKVIGCKWFFTVKFIQDLVGNKKIHPDYRVNYQETFTLVAKLHTVHVLLSLAANQKWQLHKLDVKNSFLNGDLEEATWSCH</sequence>
<dbReference type="EMBL" id="QGNW01001231">
    <property type="protein sequence ID" value="RVW49159.1"/>
    <property type="molecule type" value="Genomic_DNA"/>
</dbReference>
<proteinExistence type="predicted"/>
<comment type="caution">
    <text evidence="2">The sequence shown here is derived from an EMBL/GenBank/DDBJ whole genome shotgun (WGS) entry which is preliminary data.</text>
</comment>
<dbReference type="AlphaFoldDB" id="A0A438EN41"/>
<evidence type="ECO:0000313" key="3">
    <source>
        <dbReference type="Proteomes" id="UP000288805"/>
    </source>
</evidence>
<feature type="domain" description="Reverse transcriptase Ty1/copia-type" evidence="1">
    <location>
        <begin position="7"/>
        <end position="85"/>
    </location>
</feature>
<reference evidence="2 3" key="1">
    <citation type="journal article" date="2018" name="PLoS Genet.">
        <title>Population sequencing reveals clonal diversity and ancestral inbreeding in the grapevine cultivar Chardonnay.</title>
        <authorList>
            <person name="Roach M.J."/>
            <person name="Johnson D.L."/>
            <person name="Bohlmann J."/>
            <person name="van Vuuren H.J."/>
            <person name="Jones S.J."/>
            <person name="Pretorius I.S."/>
            <person name="Schmidt S.A."/>
            <person name="Borneman A.R."/>
        </authorList>
    </citation>
    <scope>NUCLEOTIDE SEQUENCE [LARGE SCALE GENOMIC DNA]</scope>
    <source>
        <strain evidence="3">cv. Chardonnay</strain>
        <tissue evidence="2">Leaf</tissue>
    </source>
</reference>
<accession>A0A438EN41</accession>
<dbReference type="Pfam" id="PF07727">
    <property type="entry name" value="RVT_2"/>
    <property type="match status" value="1"/>
</dbReference>
<dbReference type="InterPro" id="IPR013103">
    <property type="entry name" value="RVT_2"/>
</dbReference>
<organism evidence="2 3">
    <name type="scientific">Vitis vinifera</name>
    <name type="common">Grape</name>
    <dbReference type="NCBI Taxonomy" id="29760"/>
    <lineage>
        <taxon>Eukaryota</taxon>
        <taxon>Viridiplantae</taxon>
        <taxon>Streptophyta</taxon>
        <taxon>Embryophyta</taxon>
        <taxon>Tracheophyta</taxon>
        <taxon>Spermatophyta</taxon>
        <taxon>Magnoliopsida</taxon>
        <taxon>eudicotyledons</taxon>
        <taxon>Gunneridae</taxon>
        <taxon>Pentapetalae</taxon>
        <taxon>rosids</taxon>
        <taxon>Vitales</taxon>
        <taxon>Vitaceae</taxon>
        <taxon>Viteae</taxon>
        <taxon>Vitis</taxon>
    </lineage>
</organism>
<protein>
    <recommendedName>
        <fullName evidence="1">Reverse transcriptase Ty1/copia-type domain-containing protein</fullName>
    </recommendedName>
</protein>
<name>A0A438EN41_VITVI</name>
<dbReference type="Proteomes" id="UP000288805">
    <property type="component" value="Unassembled WGS sequence"/>
</dbReference>
<gene>
    <name evidence="2" type="ORF">CK203_087471</name>
</gene>
<evidence type="ECO:0000313" key="2">
    <source>
        <dbReference type="EMBL" id="RVW49159.1"/>
    </source>
</evidence>
<evidence type="ECO:0000259" key="1">
    <source>
        <dbReference type="Pfam" id="PF07727"/>
    </source>
</evidence>